<feature type="domain" description="Peptidase M28" evidence="2">
    <location>
        <begin position="273"/>
        <end position="484"/>
    </location>
</feature>
<dbReference type="Gene3D" id="3.50.30.30">
    <property type="match status" value="1"/>
</dbReference>
<keyword evidence="4" id="KW-1185">Reference proteome</keyword>
<dbReference type="InterPro" id="IPR018247">
    <property type="entry name" value="EF_Hand_1_Ca_BS"/>
</dbReference>
<dbReference type="STRING" id="947013.SAMN04488109_5714"/>
<dbReference type="Pfam" id="PF04389">
    <property type="entry name" value="Peptidase_M28"/>
    <property type="match status" value="1"/>
</dbReference>
<feature type="chain" id="PRO_5012183724" evidence="1">
    <location>
        <begin position="23"/>
        <end position="504"/>
    </location>
</feature>
<dbReference type="OrthoDB" id="1521787at2"/>
<keyword evidence="3" id="KW-0645">Protease</keyword>
<dbReference type="SUPFAM" id="SSF52025">
    <property type="entry name" value="PA domain"/>
    <property type="match status" value="1"/>
</dbReference>
<dbReference type="GO" id="GO:0004180">
    <property type="term" value="F:carboxypeptidase activity"/>
    <property type="evidence" value="ECO:0007669"/>
    <property type="project" value="UniProtKB-KW"/>
</dbReference>
<dbReference type="InterPro" id="IPR046450">
    <property type="entry name" value="PA_dom_sf"/>
</dbReference>
<evidence type="ECO:0000313" key="3">
    <source>
        <dbReference type="EMBL" id="SHH87088.1"/>
    </source>
</evidence>
<dbReference type="PANTHER" id="PTHR12147">
    <property type="entry name" value="METALLOPEPTIDASE M28 FAMILY MEMBER"/>
    <property type="match status" value="1"/>
</dbReference>
<keyword evidence="1" id="KW-0732">Signal</keyword>
<accession>A0A1M5WI68</accession>
<name>A0A1M5WI68_9BACT</name>
<dbReference type="InterPro" id="IPR045175">
    <property type="entry name" value="M28_fam"/>
</dbReference>
<keyword evidence="3" id="KW-0378">Hydrolase</keyword>
<gene>
    <name evidence="3" type="ORF">SAMN04488109_5714</name>
</gene>
<evidence type="ECO:0000256" key="1">
    <source>
        <dbReference type="SAM" id="SignalP"/>
    </source>
</evidence>
<protein>
    <submittedName>
        <fullName evidence="3">Zn-dependent amino-or carboxypeptidase, M28 family</fullName>
    </submittedName>
</protein>
<dbReference type="PANTHER" id="PTHR12147:SF26">
    <property type="entry name" value="PEPTIDASE M28 DOMAIN-CONTAINING PROTEIN"/>
    <property type="match status" value="1"/>
</dbReference>
<reference evidence="3 4" key="1">
    <citation type="submission" date="2016-11" db="EMBL/GenBank/DDBJ databases">
        <authorList>
            <person name="Jaros S."/>
            <person name="Januszkiewicz K."/>
            <person name="Wedrychowicz H."/>
        </authorList>
    </citation>
    <scope>NUCLEOTIDE SEQUENCE [LARGE SCALE GENOMIC DNA]</scope>
    <source>
        <strain evidence="3 4">DSM 24574</strain>
    </source>
</reference>
<dbReference type="AlphaFoldDB" id="A0A1M5WI68"/>
<dbReference type="GO" id="GO:0008235">
    <property type="term" value="F:metalloexopeptidase activity"/>
    <property type="evidence" value="ECO:0007669"/>
    <property type="project" value="InterPro"/>
</dbReference>
<dbReference type="Proteomes" id="UP000184212">
    <property type="component" value="Unassembled WGS sequence"/>
</dbReference>
<organism evidence="3 4">
    <name type="scientific">Chryseolinea serpens</name>
    <dbReference type="NCBI Taxonomy" id="947013"/>
    <lineage>
        <taxon>Bacteria</taxon>
        <taxon>Pseudomonadati</taxon>
        <taxon>Bacteroidota</taxon>
        <taxon>Cytophagia</taxon>
        <taxon>Cytophagales</taxon>
        <taxon>Fulvivirgaceae</taxon>
        <taxon>Chryseolinea</taxon>
    </lineage>
</organism>
<dbReference type="GO" id="GO:0006508">
    <property type="term" value="P:proteolysis"/>
    <property type="evidence" value="ECO:0007669"/>
    <property type="project" value="InterPro"/>
</dbReference>
<sequence length="504" mass="56007">MNRKFKVLLGFALIAGTFHVSGQDSVAQKFGNTISTAILKENLTILASDFMEGRETGKRGQKMAAAFIQAHFEDIGLAGPVNGNYLQPISLYTTTPGETYVKIGKDRFDNFKEIAHYGLGNSGGEVTLPLVFVGNATEADFNQVDVKDKAVLLFTENEWLTGNRGVSLARAKGAKVILVSNTKTKEDFATLSTQFKNFSKGSLTLSRPASEENPRVGLFIVSPQVVDKLFGMSIDKLKKAAAAAPEKNALKKIKPSEFTFKVSTDIETVKTENVLGYLEGTDKKEEVVVITAHFDHVGVKTTGTGDRINNGADDDGSGTVAVMELARIFSQAKKEGHGPRRSILFMTVTGEEKGLFGSDYYTQHPVFPLANTVVDLNIDMIGRKDPQHKNSPPYLYVIGADKLSTELHTLSEATNKAYLNLVFDYTYNDVNHPDRLYYRSDHWNFAKNNIPVIFYFDGIHEDYHQPSDDVDKIEFDLLTKRVQCIFYTAWEIVNRDARIKPDKK</sequence>
<proteinExistence type="predicted"/>
<dbReference type="SUPFAM" id="SSF53187">
    <property type="entry name" value="Zn-dependent exopeptidases"/>
    <property type="match status" value="1"/>
</dbReference>
<evidence type="ECO:0000259" key="2">
    <source>
        <dbReference type="Pfam" id="PF04389"/>
    </source>
</evidence>
<feature type="signal peptide" evidence="1">
    <location>
        <begin position="1"/>
        <end position="22"/>
    </location>
</feature>
<dbReference type="RefSeq" id="WP_073142443.1">
    <property type="nucleotide sequence ID" value="NZ_FQWQ01000005.1"/>
</dbReference>
<dbReference type="EMBL" id="FQWQ01000005">
    <property type="protein sequence ID" value="SHH87088.1"/>
    <property type="molecule type" value="Genomic_DNA"/>
</dbReference>
<keyword evidence="3" id="KW-0121">Carboxypeptidase</keyword>
<dbReference type="Gene3D" id="3.40.630.10">
    <property type="entry name" value="Zn peptidases"/>
    <property type="match status" value="1"/>
</dbReference>
<dbReference type="InterPro" id="IPR007484">
    <property type="entry name" value="Peptidase_M28"/>
</dbReference>
<evidence type="ECO:0000313" key="4">
    <source>
        <dbReference type="Proteomes" id="UP000184212"/>
    </source>
</evidence>
<dbReference type="PROSITE" id="PS00018">
    <property type="entry name" value="EF_HAND_1"/>
    <property type="match status" value="1"/>
</dbReference>